<organism evidence="2 3">
    <name type="scientific">Pholiota conissans</name>
    <dbReference type="NCBI Taxonomy" id="109636"/>
    <lineage>
        <taxon>Eukaryota</taxon>
        <taxon>Fungi</taxon>
        <taxon>Dikarya</taxon>
        <taxon>Basidiomycota</taxon>
        <taxon>Agaricomycotina</taxon>
        <taxon>Agaricomycetes</taxon>
        <taxon>Agaricomycetidae</taxon>
        <taxon>Agaricales</taxon>
        <taxon>Agaricineae</taxon>
        <taxon>Strophariaceae</taxon>
        <taxon>Pholiota</taxon>
    </lineage>
</organism>
<sequence length="460" mass="49420">MQEGLEKYKNKNKKAEEIYETVFGKKAKLSRVEAVVNKLSKENVYVKLATEQFDDDEIAAVTFSAPDLKSKGADKPEEVQKPEVDKPADGQGGNALDDAGRAGTLIHEASHQLAKTGDKVSRYDKILKPSTTGDENGLDGYTSNANMHKTVAEVNNDAKYTGVRDTVSNMHENAESYALFASLCSQPGALTRRDANHYNRALVEGDHEELNYLARRNSCKLPADYFAKKAAAKKAAAAKAGSSDAKAAHKPLKPSTIGSALHAVKKLRQSTASLGHVSGSKGTSVAKTTMAGKPMTKLGQVGSKLARTRKSPVQSSHKPSSIIVAKHGAGRAGKLFRKLTTKRVQGKATVAKHSSTVKPSTVRSALHDAKRLGKKSASLRHASSPRATKRTTLAKISKFGKTQTHKGHVKTKLPTRVVHSRKTTKHASKSPQARVSHKASSKVATKRGVKQPVAVKGKKH</sequence>
<dbReference type="OrthoDB" id="3067737at2759"/>
<dbReference type="Gene3D" id="3.40.390.10">
    <property type="entry name" value="Collagenase (Catalytic Domain)"/>
    <property type="match status" value="1"/>
</dbReference>
<proteinExistence type="predicted"/>
<feature type="compositionally biased region" description="Basic and acidic residues" evidence="1">
    <location>
        <begin position="68"/>
        <end position="88"/>
    </location>
</feature>
<feature type="compositionally biased region" description="Basic residues" evidence="1">
    <location>
        <begin position="403"/>
        <end position="428"/>
    </location>
</feature>
<dbReference type="InterPro" id="IPR024079">
    <property type="entry name" value="MetalloPept_cat_dom_sf"/>
</dbReference>
<reference evidence="2" key="1">
    <citation type="submission" date="2020-11" db="EMBL/GenBank/DDBJ databases">
        <authorList>
            <consortium name="DOE Joint Genome Institute"/>
            <person name="Ahrendt S."/>
            <person name="Riley R."/>
            <person name="Andreopoulos W."/>
            <person name="Labutti K."/>
            <person name="Pangilinan J."/>
            <person name="Ruiz-Duenas F.J."/>
            <person name="Barrasa J.M."/>
            <person name="Sanchez-Garcia M."/>
            <person name="Camarero S."/>
            <person name="Miyauchi S."/>
            <person name="Serrano A."/>
            <person name="Linde D."/>
            <person name="Babiker R."/>
            <person name="Drula E."/>
            <person name="Ayuso-Fernandez I."/>
            <person name="Pacheco R."/>
            <person name="Padilla G."/>
            <person name="Ferreira P."/>
            <person name="Barriuso J."/>
            <person name="Kellner H."/>
            <person name="Castanera R."/>
            <person name="Alfaro M."/>
            <person name="Ramirez L."/>
            <person name="Pisabarro A.G."/>
            <person name="Kuo A."/>
            <person name="Tritt A."/>
            <person name="Lipzen A."/>
            <person name="He G."/>
            <person name="Yan M."/>
            <person name="Ng V."/>
            <person name="Cullen D."/>
            <person name="Martin F."/>
            <person name="Rosso M.-N."/>
            <person name="Henrissat B."/>
            <person name="Hibbett D."/>
            <person name="Martinez A.T."/>
            <person name="Grigoriev I.V."/>
        </authorList>
    </citation>
    <scope>NUCLEOTIDE SEQUENCE</scope>
    <source>
        <strain evidence="2">CIRM-BRFM 674</strain>
    </source>
</reference>
<dbReference type="EMBL" id="MU155214">
    <property type="protein sequence ID" value="KAF9479387.1"/>
    <property type="molecule type" value="Genomic_DNA"/>
</dbReference>
<feature type="compositionally biased region" description="Basic residues" evidence="1">
    <location>
        <begin position="435"/>
        <end position="449"/>
    </location>
</feature>
<dbReference type="AlphaFoldDB" id="A0A9P5Z1C0"/>
<dbReference type="GO" id="GO:0008237">
    <property type="term" value="F:metallopeptidase activity"/>
    <property type="evidence" value="ECO:0007669"/>
    <property type="project" value="InterPro"/>
</dbReference>
<name>A0A9P5Z1C0_9AGAR</name>
<evidence type="ECO:0000313" key="2">
    <source>
        <dbReference type="EMBL" id="KAF9479387.1"/>
    </source>
</evidence>
<evidence type="ECO:0000313" key="3">
    <source>
        <dbReference type="Proteomes" id="UP000807469"/>
    </source>
</evidence>
<evidence type="ECO:0000256" key="1">
    <source>
        <dbReference type="SAM" id="MobiDB-lite"/>
    </source>
</evidence>
<evidence type="ECO:0008006" key="4">
    <source>
        <dbReference type="Google" id="ProtNLM"/>
    </source>
</evidence>
<comment type="caution">
    <text evidence="2">The sequence shown here is derived from an EMBL/GenBank/DDBJ whole genome shotgun (WGS) entry which is preliminary data.</text>
</comment>
<feature type="region of interest" description="Disordered" evidence="1">
    <location>
        <begin position="68"/>
        <end position="99"/>
    </location>
</feature>
<dbReference type="Proteomes" id="UP000807469">
    <property type="component" value="Unassembled WGS sequence"/>
</dbReference>
<feature type="region of interest" description="Disordered" evidence="1">
    <location>
        <begin position="368"/>
        <end position="388"/>
    </location>
</feature>
<keyword evidence="3" id="KW-1185">Reference proteome</keyword>
<feature type="region of interest" description="Disordered" evidence="1">
    <location>
        <begin position="400"/>
        <end position="460"/>
    </location>
</feature>
<accession>A0A9P5Z1C0</accession>
<protein>
    <recommendedName>
        <fullName evidence="4">Lysine-specific metallo-endopeptidase domain-containing protein</fullName>
    </recommendedName>
</protein>
<gene>
    <name evidence="2" type="ORF">BDN70DRAFT_993518</name>
</gene>